<dbReference type="PANTHER" id="PTHR35370">
    <property type="entry name" value="CYTOPLASMIC PROTEIN-RELATED-RELATED"/>
    <property type="match status" value="1"/>
</dbReference>
<name>A0ABP9QU25_9RHOO</name>
<gene>
    <name evidence="1" type="primary">tssF_1</name>
    <name evidence="1" type="ORF">GCM10025770_26470</name>
</gene>
<reference evidence="2" key="1">
    <citation type="journal article" date="2019" name="Int. J. Syst. Evol. Microbiol.">
        <title>The Global Catalogue of Microorganisms (GCM) 10K type strain sequencing project: providing services to taxonomists for standard genome sequencing and annotation.</title>
        <authorList>
            <consortium name="The Broad Institute Genomics Platform"/>
            <consortium name="The Broad Institute Genome Sequencing Center for Infectious Disease"/>
            <person name="Wu L."/>
            <person name="Ma J."/>
        </authorList>
    </citation>
    <scope>NUCLEOTIDE SEQUENCE [LARGE SCALE GENOMIC DNA]</scope>
    <source>
        <strain evidence="2">JCM 18715</strain>
    </source>
</reference>
<keyword evidence="2" id="KW-1185">Reference proteome</keyword>
<dbReference type="PANTHER" id="PTHR35370:SF1">
    <property type="entry name" value="TYPE VI SECRETION SYSTEM COMPONENT TSSF1"/>
    <property type="match status" value="1"/>
</dbReference>
<evidence type="ECO:0000313" key="1">
    <source>
        <dbReference type="EMBL" id="GAA5167585.1"/>
    </source>
</evidence>
<protein>
    <submittedName>
        <fullName evidence="1">Type VI secretion system baseplate subunit TssF</fullName>
    </submittedName>
</protein>
<comment type="caution">
    <text evidence="1">The sequence shown here is derived from an EMBL/GenBank/DDBJ whole genome shotgun (WGS) entry which is preliminary data.</text>
</comment>
<sequence>MDPRLLRYYNQELLHLREMGAEFARQFPKIAARLGVDGIEVADPYVERILEGTAFLASRIQLRMDAEFPRFTQRLLEMVYPHYLAPTPAMLIARFNPVPGDGNLMKGALVPRGTPFRSANVKGDSAPCEFRTAHALRLWPLEVTQARYFSVAPDLPLSKLNLPSRIKGGVRLKLQCSPGAQFSKIALDTLQLHLAGANEVAFKLYELIGASLLGVLVMPVGEPNATHEFLPASRVRLSGFGDDQALLPTRRRGFSGHRLVQEYFSFPERFMFVDVDGLQPALSRRTSNELEVVLLFGQGDAVLESVVDANNFLLHCTPAINLFPRRLDRIHVTDASHEFHVVPDRTHPIDYEVYELSEVIGHGGAGRAEQRFLPFYADYHSDVSGDQAYYMTRREPRLPSEKQKRTGSRSGYIGSEMFVSLVDPREAPYSGDLRQLSLQALCTNRDLPILMPLGMGPTDFTLDVAAPVESVRCVKGPSRPYSMLAEGSVAWRLISQLSLNYLSLLDTNSEEGAVALREMLELYASTGDAGLKRQIEGLKSVGVSSVVRRLPMPGPICFGRGLEINLEVDEMAFEGGGAFLFGHVLSHFFARHASLNSFTQTVLRSQARGQIMRWAPQCGQRPIV</sequence>
<dbReference type="PIRSF" id="PIRSF028304">
    <property type="entry name" value="UCP028304"/>
    <property type="match status" value="1"/>
</dbReference>
<evidence type="ECO:0000313" key="2">
    <source>
        <dbReference type="Proteomes" id="UP001500547"/>
    </source>
</evidence>
<organism evidence="1 2">
    <name type="scientific">Viridibacterium curvum</name>
    <dbReference type="NCBI Taxonomy" id="1101404"/>
    <lineage>
        <taxon>Bacteria</taxon>
        <taxon>Pseudomonadati</taxon>
        <taxon>Pseudomonadota</taxon>
        <taxon>Betaproteobacteria</taxon>
        <taxon>Rhodocyclales</taxon>
        <taxon>Rhodocyclaceae</taxon>
        <taxon>Viridibacterium</taxon>
    </lineage>
</organism>
<proteinExistence type="predicted"/>
<dbReference type="EMBL" id="BAABLD010000008">
    <property type="protein sequence ID" value="GAA5167585.1"/>
    <property type="molecule type" value="Genomic_DNA"/>
</dbReference>
<dbReference type="Pfam" id="PF05947">
    <property type="entry name" value="T6SS_TssF"/>
    <property type="match status" value="1"/>
</dbReference>
<dbReference type="Proteomes" id="UP001500547">
    <property type="component" value="Unassembled WGS sequence"/>
</dbReference>
<dbReference type="InterPro" id="IPR010272">
    <property type="entry name" value="T6SS_TssF"/>
</dbReference>
<accession>A0ABP9QU25</accession>
<dbReference type="RefSeq" id="WP_345533493.1">
    <property type="nucleotide sequence ID" value="NZ_BAABLD010000008.1"/>
</dbReference>
<dbReference type="NCBIfam" id="TIGR03359">
    <property type="entry name" value="VI_chp_6"/>
    <property type="match status" value="1"/>
</dbReference>